<accession>A0A2N5T455</accession>
<evidence type="ECO:0000313" key="3">
    <source>
        <dbReference type="Proteomes" id="UP000235388"/>
    </source>
</evidence>
<feature type="region of interest" description="Disordered" evidence="1">
    <location>
        <begin position="52"/>
        <end position="82"/>
    </location>
</feature>
<evidence type="ECO:0000256" key="1">
    <source>
        <dbReference type="SAM" id="MobiDB-lite"/>
    </source>
</evidence>
<proteinExistence type="predicted"/>
<name>A0A2N5T455_9BASI</name>
<gene>
    <name evidence="2" type="ORF">PCANC_07419</name>
</gene>
<protein>
    <submittedName>
        <fullName evidence="2">Uncharacterized protein</fullName>
    </submittedName>
</protein>
<reference evidence="2 3" key="1">
    <citation type="submission" date="2017-11" db="EMBL/GenBank/DDBJ databases">
        <title>De novo assembly and phasing of dikaryotic genomes from two isolates of Puccinia coronata f. sp. avenae, the causal agent of oat crown rust.</title>
        <authorList>
            <person name="Miller M.E."/>
            <person name="Zhang Y."/>
            <person name="Omidvar V."/>
            <person name="Sperschneider J."/>
            <person name="Schwessinger B."/>
            <person name="Raley C."/>
            <person name="Palmer J.M."/>
            <person name="Garnica D."/>
            <person name="Upadhyaya N."/>
            <person name="Rathjen J."/>
            <person name="Taylor J.M."/>
            <person name="Park R.F."/>
            <person name="Dodds P.N."/>
            <person name="Hirsch C.D."/>
            <person name="Kianian S.F."/>
            <person name="Figueroa M."/>
        </authorList>
    </citation>
    <scope>NUCLEOTIDE SEQUENCE [LARGE SCALE GENOMIC DNA]</scope>
    <source>
        <strain evidence="2">12NC29</strain>
    </source>
</reference>
<dbReference type="OrthoDB" id="2500581at2759"/>
<feature type="compositionally biased region" description="Low complexity" evidence="1">
    <location>
        <begin position="7"/>
        <end position="23"/>
    </location>
</feature>
<keyword evidence="3" id="KW-1185">Reference proteome</keyword>
<comment type="caution">
    <text evidence="2">The sequence shown here is derived from an EMBL/GenBank/DDBJ whole genome shotgun (WGS) entry which is preliminary data.</text>
</comment>
<evidence type="ECO:0000313" key="2">
    <source>
        <dbReference type="EMBL" id="PLW20272.1"/>
    </source>
</evidence>
<dbReference type="AlphaFoldDB" id="A0A2N5T455"/>
<organism evidence="2 3">
    <name type="scientific">Puccinia coronata f. sp. avenae</name>
    <dbReference type="NCBI Taxonomy" id="200324"/>
    <lineage>
        <taxon>Eukaryota</taxon>
        <taxon>Fungi</taxon>
        <taxon>Dikarya</taxon>
        <taxon>Basidiomycota</taxon>
        <taxon>Pucciniomycotina</taxon>
        <taxon>Pucciniomycetes</taxon>
        <taxon>Pucciniales</taxon>
        <taxon>Pucciniaceae</taxon>
        <taxon>Puccinia</taxon>
    </lineage>
</organism>
<dbReference type="Proteomes" id="UP000235388">
    <property type="component" value="Unassembled WGS sequence"/>
</dbReference>
<sequence>MQSLLASTYSRVTRPTTRSRPSSIRYMCVPHGTLRTPSPSCNSAWIPRCSTERSRRETGTRRSKFSGAPAARPAPTPTPPTHLDEEVYSEATWPRFCDNNLLHDTLAVAEHSFDIVIGPLCIPQLAGATPSFLQMPASQTPTTFIAFCTRRARAWLARQITHIYTEARGTRHSV</sequence>
<dbReference type="EMBL" id="PGCJ01000800">
    <property type="protein sequence ID" value="PLW20272.1"/>
    <property type="molecule type" value="Genomic_DNA"/>
</dbReference>
<feature type="region of interest" description="Disordered" evidence="1">
    <location>
        <begin position="1"/>
        <end position="23"/>
    </location>
</feature>